<evidence type="ECO:0000256" key="1">
    <source>
        <dbReference type="PROSITE-ProRule" id="PRU00169"/>
    </source>
</evidence>
<reference evidence="3 4" key="1">
    <citation type="submission" date="2019-07" db="EMBL/GenBank/DDBJ databases">
        <title>Aquicoccus porphyridii gen. nov., sp. nov., isolated from a small marine red alga, Porphyridium marinum.</title>
        <authorList>
            <person name="Liu L."/>
        </authorList>
    </citation>
    <scope>NUCLEOTIDE SEQUENCE [LARGE SCALE GENOMIC DNA]</scope>
    <source>
        <strain evidence="3 4">L1 8-17</strain>
    </source>
</reference>
<dbReference type="SUPFAM" id="SSF52172">
    <property type="entry name" value="CheY-like"/>
    <property type="match status" value="1"/>
</dbReference>
<feature type="domain" description="Response regulatory" evidence="2">
    <location>
        <begin position="2"/>
        <end position="117"/>
    </location>
</feature>
<dbReference type="InterPro" id="IPR045343">
    <property type="entry name" value="VpsR"/>
</dbReference>
<gene>
    <name evidence="3" type="ORF">FLO80_18330</name>
</gene>
<proteinExistence type="predicted"/>
<name>A0A5A9YYR1_9RHOB</name>
<dbReference type="RefSeq" id="WP_111365896.1">
    <property type="nucleotide sequence ID" value="NZ_JASHJG010000099.1"/>
</dbReference>
<organism evidence="3 4">
    <name type="scientific">Aquicoccus porphyridii</name>
    <dbReference type="NCBI Taxonomy" id="1852029"/>
    <lineage>
        <taxon>Bacteria</taxon>
        <taxon>Pseudomonadati</taxon>
        <taxon>Pseudomonadota</taxon>
        <taxon>Alphaproteobacteria</taxon>
        <taxon>Rhodobacterales</taxon>
        <taxon>Paracoccaceae</taxon>
        <taxon>Aquicoccus</taxon>
    </lineage>
</organism>
<dbReference type="InterPro" id="IPR011006">
    <property type="entry name" value="CheY-like_superfamily"/>
</dbReference>
<feature type="modified residue" description="4-aspartylphosphate" evidence="1">
    <location>
        <position position="51"/>
    </location>
</feature>
<keyword evidence="1" id="KW-0597">Phosphoprotein</keyword>
<dbReference type="Proteomes" id="UP000325291">
    <property type="component" value="Unassembled WGS sequence"/>
</dbReference>
<protein>
    <submittedName>
        <fullName evidence="3">Response regulator</fullName>
    </submittedName>
</protein>
<dbReference type="Gene3D" id="3.40.50.2300">
    <property type="match status" value="1"/>
</dbReference>
<dbReference type="PROSITE" id="PS50110">
    <property type="entry name" value="RESPONSE_REGULATORY"/>
    <property type="match status" value="1"/>
</dbReference>
<dbReference type="EMBL" id="VINQ01000019">
    <property type="protein sequence ID" value="KAA0910073.1"/>
    <property type="molecule type" value="Genomic_DNA"/>
</dbReference>
<dbReference type="SMART" id="SM00448">
    <property type="entry name" value="REC"/>
    <property type="match status" value="1"/>
</dbReference>
<dbReference type="GO" id="GO:0000160">
    <property type="term" value="P:phosphorelay signal transduction system"/>
    <property type="evidence" value="ECO:0007669"/>
    <property type="project" value="InterPro"/>
</dbReference>
<dbReference type="InterPro" id="IPR001789">
    <property type="entry name" value="Sig_transdc_resp-reg_receiver"/>
</dbReference>
<comment type="caution">
    <text evidence="3">The sequence shown here is derived from an EMBL/GenBank/DDBJ whole genome shotgun (WGS) entry which is preliminary data.</text>
</comment>
<sequence length="121" mass="13354">MRALIVESKGALARLWARHLTRHGIDADIAHGINQATALMLEKPYQILVIDLMLDDQSALAVADFASYRHPGARVIFVTNTSFFSDGSIFRYCANACAFVQSDTPPEDLVAMVSHYGERTV</sequence>
<accession>A0A5A9YYR1</accession>
<keyword evidence="4" id="KW-1185">Reference proteome</keyword>
<evidence type="ECO:0000259" key="2">
    <source>
        <dbReference type="PROSITE" id="PS50110"/>
    </source>
</evidence>
<evidence type="ECO:0000313" key="4">
    <source>
        <dbReference type="Proteomes" id="UP000325291"/>
    </source>
</evidence>
<evidence type="ECO:0000313" key="3">
    <source>
        <dbReference type="EMBL" id="KAA0910073.1"/>
    </source>
</evidence>
<dbReference type="AlphaFoldDB" id="A0A5A9YYR1"/>
<dbReference type="Pfam" id="PF20161">
    <property type="entry name" value="VpsR"/>
    <property type="match status" value="1"/>
</dbReference>